<dbReference type="Gene3D" id="3.90.190.10">
    <property type="entry name" value="Protein tyrosine phosphatase superfamily"/>
    <property type="match status" value="1"/>
</dbReference>
<evidence type="ECO:0000256" key="1">
    <source>
        <dbReference type="ARBA" id="ARBA00004556"/>
    </source>
</evidence>
<dbReference type="InterPro" id="IPR029021">
    <property type="entry name" value="Prot-tyrosine_phosphatase-like"/>
</dbReference>
<keyword evidence="16" id="KW-0649">Protein kinase inhibitor</keyword>
<dbReference type="CDD" id="cd14505">
    <property type="entry name" value="CDKN3-like"/>
    <property type="match status" value="1"/>
</dbReference>
<dbReference type="Pfam" id="PF05706">
    <property type="entry name" value="CDKN3"/>
    <property type="match status" value="1"/>
</dbReference>
<dbReference type="GO" id="GO:0048471">
    <property type="term" value="C:perinuclear region of cytoplasm"/>
    <property type="evidence" value="ECO:0007669"/>
    <property type="project" value="UniProtKB-SubCell"/>
</dbReference>
<comment type="similarity">
    <text evidence="2">Belongs to the protein-tyrosine phosphatase family.</text>
</comment>
<evidence type="ECO:0000256" key="9">
    <source>
        <dbReference type="ARBA" id="ARBA00064980"/>
    </source>
</evidence>
<keyword evidence="17" id="KW-1185">Reference proteome</keyword>
<evidence type="ECO:0000256" key="8">
    <source>
        <dbReference type="ARBA" id="ARBA00023306"/>
    </source>
</evidence>
<dbReference type="AlphaFoldDB" id="A0AAV1PUL1"/>
<evidence type="ECO:0000313" key="17">
    <source>
        <dbReference type="Proteomes" id="UP001314229"/>
    </source>
</evidence>
<dbReference type="InterPro" id="IPR000387">
    <property type="entry name" value="Tyr_Pase_dom"/>
</dbReference>
<feature type="domain" description="Tyrosine specific protein phosphatases" evidence="15">
    <location>
        <begin position="137"/>
        <end position="206"/>
    </location>
</feature>
<keyword evidence="6" id="KW-0378">Hydrolase</keyword>
<name>A0AAV1PUL1_SCOSC</name>
<reference evidence="16 17" key="1">
    <citation type="submission" date="2024-01" db="EMBL/GenBank/DDBJ databases">
        <authorList>
            <person name="Alioto T."/>
            <person name="Alioto T."/>
            <person name="Gomez Garrido J."/>
        </authorList>
    </citation>
    <scope>NUCLEOTIDE SEQUENCE [LARGE SCALE GENOMIC DNA]</scope>
</reference>
<dbReference type="GO" id="GO:0004860">
    <property type="term" value="F:protein kinase inhibitor activity"/>
    <property type="evidence" value="ECO:0007669"/>
    <property type="project" value="UniProtKB-KW"/>
</dbReference>
<dbReference type="EMBL" id="CAWUFR010000248">
    <property type="protein sequence ID" value="CAK6974116.1"/>
    <property type="molecule type" value="Genomic_DNA"/>
</dbReference>
<dbReference type="PANTHER" id="PTHR23339">
    <property type="entry name" value="TYROSINE SPECIFIC PROTEIN PHOSPHATASE AND DUAL SPECIFICITY PROTEIN PHOSPHATASE"/>
    <property type="match status" value="1"/>
</dbReference>
<organism evidence="16 17">
    <name type="scientific">Scomber scombrus</name>
    <name type="common">Atlantic mackerel</name>
    <name type="synonym">Scomber vernalis</name>
    <dbReference type="NCBI Taxonomy" id="13677"/>
    <lineage>
        <taxon>Eukaryota</taxon>
        <taxon>Metazoa</taxon>
        <taxon>Chordata</taxon>
        <taxon>Craniata</taxon>
        <taxon>Vertebrata</taxon>
        <taxon>Euteleostomi</taxon>
        <taxon>Actinopterygii</taxon>
        <taxon>Neopterygii</taxon>
        <taxon>Teleostei</taxon>
        <taxon>Neoteleostei</taxon>
        <taxon>Acanthomorphata</taxon>
        <taxon>Pelagiaria</taxon>
        <taxon>Scombriformes</taxon>
        <taxon>Scombridae</taxon>
        <taxon>Scomber</taxon>
    </lineage>
</organism>
<dbReference type="InterPro" id="IPR022778">
    <property type="entry name" value="CDKN3"/>
</dbReference>
<dbReference type="InterPro" id="IPR016130">
    <property type="entry name" value="Tyr_Pase_AS"/>
</dbReference>
<evidence type="ECO:0000256" key="2">
    <source>
        <dbReference type="ARBA" id="ARBA00009580"/>
    </source>
</evidence>
<dbReference type="InterPro" id="IPR050561">
    <property type="entry name" value="PTP"/>
</dbReference>
<dbReference type="PROSITE" id="PS50056">
    <property type="entry name" value="TYR_PHOSPHATASE_2"/>
    <property type="match status" value="1"/>
</dbReference>
<dbReference type="GO" id="GO:0004725">
    <property type="term" value="F:protein tyrosine phosphatase activity"/>
    <property type="evidence" value="ECO:0007669"/>
    <property type="project" value="UniProtKB-EC"/>
</dbReference>
<dbReference type="PROSITE" id="PS00383">
    <property type="entry name" value="TYR_PHOSPHATASE_1"/>
    <property type="match status" value="1"/>
</dbReference>
<keyword evidence="8" id="KW-0131">Cell cycle</keyword>
<dbReference type="InterPro" id="IPR003595">
    <property type="entry name" value="Tyr_Pase_cat"/>
</dbReference>
<evidence type="ECO:0000256" key="10">
    <source>
        <dbReference type="ARBA" id="ARBA00067397"/>
    </source>
</evidence>
<evidence type="ECO:0000256" key="7">
    <source>
        <dbReference type="ARBA" id="ARBA00022912"/>
    </source>
</evidence>
<comment type="subunit">
    <text evidence="9">Interacts with cyclin-dependent kinases such as CDK1, CDK2 and CDK3. Does not interact with CDK4. Interacts (via C-terminus) with phosphorylated CDK2 (via C-terminal helix). Interacts with MS4A3 (via C-terminus); the interaction enhances CDKN3 enzymatic activity.</text>
</comment>
<proteinExistence type="inferred from homology"/>
<feature type="active site" description="Phosphocysteine intermediate" evidence="13">
    <location>
        <position position="160"/>
    </location>
</feature>
<dbReference type="PROSITE" id="PS50054">
    <property type="entry name" value="TYR_PHOSPHATASE_DUAL"/>
    <property type="match status" value="1"/>
</dbReference>
<gene>
    <name evidence="16" type="ORF">FSCOSCO3_A027015</name>
</gene>
<dbReference type="Proteomes" id="UP001314229">
    <property type="component" value="Unassembled WGS sequence"/>
</dbReference>
<keyword evidence="7" id="KW-0904">Protein phosphatase</keyword>
<dbReference type="EC" id="3.1.3.16" evidence="4"/>
<dbReference type="InterPro" id="IPR008425">
    <property type="entry name" value="CDK_inhib_3"/>
</dbReference>
<dbReference type="GO" id="GO:0004722">
    <property type="term" value="F:protein serine/threonine phosphatase activity"/>
    <property type="evidence" value="ECO:0007669"/>
    <property type="project" value="UniProtKB-EC"/>
</dbReference>
<evidence type="ECO:0000256" key="3">
    <source>
        <dbReference type="ARBA" id="ARBA00013064"/>
    </source>
</evidence>
<dbReference type="SUPFAM" id="SSF52799">
    <property type="entry name" value="(Phosphotyrosine protein) phosphatases II"/>
    <property type="match status" value="1"/>
</dbReference>
<evidence type="ECO:0000256" key="6">
    <source>
        <dbReference type="ARBA" id="ARBA00022801"/>
    </source>
</evidence>
<comment type="subcellular location">
    <subcellularLocation>
        <location evidence="1">Cytoplasm</location>
        <location evidence="1">Perinuclear region</location>
    </subcellularLocation>
</comment>
<dbReference type="FunFam" id="3.90.190.10:FF:000046">
    <property type="entry name" value="Cyclin-dependent kinase inhibitor 3"/>
    <property type="match status" value="1"/>
</dbReference>
<dbReference type="InterPro" id="IPR020422">
    <property type="entry name" value="TYR_PHOSPHATASE_DUAL_dom"/>
</dbReference>
<evidence type="ECO:0000313" key="16">
    <source>
        <dbReference type="EMBL" id="CAK6974116.1"/>
    </source>
</evidence>
<evidence type="ECO:0000256" key="13">
    <source>
        <dbReference type="PIRSR" id="PIRSR037322-1"/>
    </source>
</evidence>
<sequence>MSRMTLTEHLCDLLRKDTVWRPEVMRTSEFDSSSEEEEVGDEQLTPFHISWLPLSIVESSQFLGICALPGCKYKDIRRSLPRDVEEMQSQGVQDVFVFCTRGELAKYRVPSLLDVYQQQGLTVHHMPFPDGDVPKLEQCCQILKELHVSLENNRRTVIHCYGGLGRSALIAACLLLQLSFTMTPNKAIEILREHRGGGAIQTVKQYNFLHEFRERYAAYQESREPSTERSVSR</sequence>
<dbReference type="SMART" id="SM00404">
    <property type="entry name" value="PTPc_motif"/>
    <property type="match status" value="1"/>
</dbReference>
<evidence type="ECO:0000256" key="12">
    <source>
        <dbReference type="ARBA" id="ARBA00082005"/>
    </source>
</evidence>
<dbReference type="PIRSF" id="PIRSF037322">
    <property type="entry name" value="CDKN3"/>
    <property type="match status" value="1"/>
</dbReference>
<evidence type="ECO:0000259" key="15">
    <source>
        <dbReference type="PROSITE" id="PS50056"/>
    </source>
</evidence>
<keyword evidence="5" id="KW-0963">Cytoplasm</keyword>
<evidence type="ECO:0000256" key="4">
    <source>
        <dbReference type="ARBA" id="ARBA00013081"/>
    </source>
</evidence>
<protein>
    <recommendedName>
        <fullName evidence="10">Cyclin-dependent kinase inhibitor 3</fullName>
        <ecNumber evidence="4">3.1.3.16</ecNumber>
        <ecNumber evidence="3">3.1.3.48</ecNumber>
    </recommendedName>
    <alternativeName>
        <fullName evidence="12">CDK2-associated dual-specificity phosphatase</fullName>
    </alternativeName>
    <alternativeName>
        <fullName evidence="11">Kinase-associated phosphatase</fullName>
    </alternativeName>
</protein>
<feature type="domain" description="Tyrosine-protein phosphatase" evidence="14">
    <location>
        <begin position="52"/>
        <end position="221"/>
    </location>
</feature>
<accession>A0AAV1PUL1</accession>
<evidence type="ECO:0000256" key="11">
    <source>
        <dbReference type="ARBA" id="ARBA00080894"/>
    </source>
</evidence>
<comment type="caution">
    <text evidence="16">The sequence shown here is derived from an EMBL/GenBank/DDBJ whole genome shotgun (WGS) entry which is preliminary data.</text>
</comment>
<dbReference type="EC" id="3.1.3.48" evidence="3"/>
<evidence type="ECO:0000259" key="14">
    <source>
        <dbReference type="PROSITE" id="PS50054"/>
    </source>
</evidence>
<evidence type="ECO:0000256" key="5">
    <source>
        <dbReference type="ARBA" id="ARBA00022490"/>
    </source>
</evidence>